<dbReference type="SUPFAM" id="SSF47699">
    <property type="entry name" value="Bifunctional inhibitor/lipid-transfer protein/seed storage 2S albumin"/>
    <property type="match status" value="1"/>
</dbReference>
<keyword evidence="3" id="KW-1015">Disulfide bond</keyword>
<dbReference type="InterPro" id="IPR036312">
    <property type="entry name" value="Bifun_inhib/LTP/seed_sf"/>
</dbReference>
<feature type="signal peptide" evidence="5">
    <location>
        <begin position="1"/>
        <end position="26"/>
    </location>
</feature>
<feature type="domain" description="Bifunctional inhibitor/plant lipid transfer protein/seed storage helical" evidence="6">
    <location>
        <begin position="18"/>
        <end position="107"/>
    </location>
</feature>
<dbReference type="PANTHER" id="PTHR33044">
    <property type="entry name" value="BIFUNCTIONAL INHIBITOR/LIPID-TRANSFER PROTEIN/SEED STORAGE 2S ALBUMIN SUPERFAMILY PROTEIN-RELATED"/>
    <property type="match status" value="1"/>
</dbReference>
<dbReference type="Gramene" id="OMERI11G14690.1">
    <property type="protein sequence ID" value="OMERI11G14690.1"/>
    <property type="gene ID" value="OMERI11G14690"/>
</dbReference>
<dbReference type="CDD" id="cd00010">
    <property type="entry name" value="AAI_LTSS"/>
    <property type="match status" value="1"/>
</dbReference>
<comment type="similarity">
    <text evidence="1">Belongs to the plant LTP family.</text>
</comment>
<name>A0A0E0F720_9ORYZ</name>
<evidence type="ECO:0000256" key="1">
    <source>
        <dbReference type="ARBA" id="ARBA00009748"/>
    </source>
</evidence>
<keyword evidence="4" id="KW-0325">Glycoprotein</keyword>
<dbReference type="Proteomes" id="UP000008021">
    <property type="component" value="Chromosome 11"/>
</dbReference>
<sequence length="146" mass="15137">MAPSKSTAAAGVLVVLLVAAAGGAEAAGTCVESLLELSPCLPFFKDKAATAAPEGCCAGLSSIVKGEAVCLCHIVNHTLERAIGVDIPVDRAFALLRDVCRLSPPADIISTCANEKGKFNQRAVPWRGVVVCRLSTLARLHLPEDT</sequence>
<evidence type="ECO:0000313" key="8">
    <source>
        <dbReference type="Proteomes" id="UP000008021"/>
    </source>
</evidence>
<dbReference type="Gene3D" id="1.10.110.10">
    <property type="entry name" value="Plant lipid-transfer and hydrophobic proteins"/>
    <property type="match status" value="1"/>
</dbReference>
<dbReference type="EnsemblPlants" id="OMERI11G14690.1">
    <property type="protein sequence ID" value="OMERI11G14690.1"/>
    <property type="gene ID" value="OMERI11G14690"/>
</dbReference>
<keyword evidence="2 5" id="KW-0732">Signal</keyword>
<dbReference type="InterPro" id="IPR016140">
    <property type="entry name" value="Bifunc_inhib/LTP/seed_store"/>
</dbReference>
<dbReference type="InterPro" id="IPR043325">
    <property type="entry name" value="LTSS"/>
</dbReference>
<keyword evidence="8" id="KW-1185">Reference proteome</keyword>
<organism evidence="7">
    <name type="scientific">Oryza meridionalis</name>
    <dbReference type="NCBI Taxonomy" id="40149"/>
    <lineage>
        <taxon>Eukaryota</taxon>
        <taxon>Viridiplantae</taxon>
        <taxon>Streptophyta</taxon>
        <taxon>Embryophyta</taxon>
        <taxon>Tracheophyta</taxon>
        <taxon>Spermatophyta</taxon>
        <taxon>Magnoliopsida</taxon>
        <taxon>Liliopsida</taxon>
        <taxon>Poales</taxon>
        <taxon>Poaceae</taxon>
        <taxon>BOP clade</taxon>
        <taxon>Oryzoideae</taxon>
        <taxon>Oryzeae</taxon>
        <taxon>Oryzinae</taxon>
        <taxon>Oryza</taxon>
    </lineage>
</organism>
<evidence type="ECO:0000259" key="6">
    <source>
        <dbReference type="Pfam" id="PF14368"/>
    </source>
</evidence>
<dbReference type="Pfam" id="PF14368">
    <property type="entry name" value="LTP_2"/>
    <property type="match status" value="1"/>
</dbReference>
<evidence type="ECO:0000256" key="5">
    <source>
        <dbReference type="SAM" id="SignalP"/>
    </source>
</evidence>
<dbReference type="HOGENOM" id="CLU_107374_1_0_1"/>
<dbReference type="FunFam" id="1.10.110.10:FF:000005">
    <property type="entry name" value="Non-specific lipid-transfer protein C6"/>
    <property type="match status" value="1"/>
</dbReference>
<feature type="chain" id="PRO_5002358735" description="Bifunctional inhibitor/plant lipid transfer protein/seed storage helical domain-containing protein" evidence="5">
    <location>
        <begin position="27"/>
        <end position="146"/>
    </location>
</feature>
<proteinExistence type="inferred from homology"/>
<evidence type="ECO:0000313" key="7">
    <source>
        <dbReference type="EnsemblPlants" id="OMERI11G14690.1"/>
    </source>
</evidence>
<reference evidence="7" key="2">
    <citation type="submission" date="2018-05" db="EMBL/GenBank/DDBJ databases">
        <title>OmerRS3 (Oryza meridionalis Reference Sequence Version 3).</title>
        <authorList>
            <person name="Zhang J."/>
            <person name="Kudrna D."/>
            <person name="Lee S."/>
            <person name="Talag J."/>
            <person name="Welchert J."/>
            <person name="Wing R.A."/>
        </authorList>
    </citation>
    <scope>NUCLEOTIDE SEQUENCE [LARGE SCALE GENOMIC DNA]</scope>
    <source>
        <strain evidence="7">cv. OR44</strain>
    </source>
</reference>
<evidence type="ECO:0000256" key="3">
    <source>
        <dbReference type="ARBA" id="ARBA00023157"/>
    </source>
</evidence>
<protein>
    <recommendedName>
        <fullName evidence="6">Bifunctional inhibitor/plant lipid transfer protein/seed storage helical domain-containing protein</fullName>
    </recommendedName>
</protein>
<dbReference type="AlphaFoldDB" id="A0A0E0F720"/>
<accession>A0A0E0F720</accession>
<reference evidence="7" key="1">
    <citation type="submission" date="2015-04" db="UniProtKB">
        <authorList>
            <consortium name="EnsemblPlants"/>
        </authorList>
    </citation>
    <scope>IDENTIFICATION</scope>
</reference>
<evidence type="ECO:0000256" key="4">
    <source>
        <dbReference type="ARBA" id="ARBA00023180"/>
    </source>
</evidence>
<evidence type="ECO:0000256" key="2">
    <source>
        <dbReference type="ARBA" id="ARBA00022729"/>
    </source>
</evidence>